<sequence length="171" mass="19534">MALRVWIHFSDIFDIPLNRSHNIPSLLASWFNSGRKGSLQGLCVTLTPMLILWEVWKERCARKFEYGHRWNHCFYQVIIARVRYWLIRLSHVFHPKCSSSHDFEGIAGQLGIHYANPPSKAPTIVYWTRPPEGYVALNKDGASKDGLAAGGGVIRNQDGVHITNYFSFYGT</sequence>
<evidence type="ECO:0000313" key="1">
    <source>
        <dbReference type="EMBL" id="KAF5182279.1"/>
    </source>
</evidence>
<comment type="caution">
    <text evidence="1">The sequence shown here is derived from an EMBL/GenBank/DDBJ whole genome shotgun (WGS) entry which is preliminary data.</text>
</comment>
<gene>
    <name evidence="1" type="ORF">FRX31_028134</name>
</gene>
<keyword evidence="2" id="KW-1185">Reference proteome</keyword>
<accession>A0A7J6VB22</accession>
<protein>
    <submittedName>
        <fullName evidence="1">Uncharacterized protein</fullName>
    </submittedName>
</protein>
<dbReference type="AlphaFoldDB" id="A0A7J6VB22"/>
<proteinExistence type="predicted"/>
<organism evidence="1 2">
    <name type="scientific">Thalictrum thalictroides</name>
    <name type="common">Rue-anemone</name>
    <name type="synonym">Anemone thalictroides</name>
    <dbReference type="NCBI Taxonomy" id="46969"/>
    <lineage>
        <taxon>Eukaryota</taxon>
        <taxon>Viridiplantae</taxon>
        <taxon>Streptophyta</taxon>
        <taxon>Embryophyta</taxon>
        <taxon>Tracheophyta</taxon>
        <taxon>Spermatophyta</taxon>
        <taxon>Magnoliopsida</taxon>
        <taxon>Ranunculales</taxon>
        <taxon>Ranunculaceae</taxon>
        <taxon>Thalictroideae</taxon>
        <taxon>Thalictrum</taxon>
    </lineage>
</organism>
<evidence type="ECO:0000313" key="2">
    <source>
        <dbReference type="Proteomes" id="UP000554482"/>
    </source>
</evidence>
<dbReference type="Proteomes" id="UP000554482">
    <property type="component" value="Unassembled WGS sequence"/>
</dbReference>
<dbReference type="EMBL" id="JABWDY010034968">
    <property type="protein sequence ID" value="KAF5182279.1"/>
    <property type="molecule type" value="Genomic_DNA"/>
</dbReference>
<name>A0A7J6VB22_THATH</name>
<reference evidence="1 2" key="1">
    <citation type="submission" date="2020-06" db="EMBL/GenBank/DDBJ databases">
        <title>Transcriptomic and genomic resources for Thalictrum thalictroides and T. hernandezii: Facilitating candidate gene discovery in an emerging model plant lineage.</title>
        <authorList>
            <person name="Arias T."/>
            <person name="Riano-Pachon D.M."/>
            <person name="Di Stilio V.S."/>
        </authorList>
    </citation>
    <scope>NUCLEOTIDE SEQUENCE [LARGE SCALE GENOMIC DNA]</scope>
    <source>
        <strain evidence="2">cv. WT478/WT964</strain>
        <tissue evidence="1">Leaves</tissue>
    </source>
</reference>